<dbReference type="EMBL" id="FUXB01000006">
    <property type="protein sequence ID" value="SJZ84853.1"/>
    <property type="molecule type" value="Genomic_DNA"/>
</dbReference>
<dbReference type="Proteomes" id="UP000190834">
    <property type="component" value="Unassembled WGS sequence"/>
</dbReference>
<dbReference type="AlphaFoldDB" id="A0A1T4P018"/>
<accession>A0A1T4P018</accession>
<dbReference type="PANTHER" id="PTHR32322">
    <property type="entry name" value="INNER MEMBRANE TRANSPORTER"/>
    <property type="match status" value="1"/>
</dbReference>
<feature type="transmembrane region" description="Helical" evidence="6">
    <location>
        <begin position="64"/>
        <end position="86"/>
    </location>
</feature>
<feature type="transmembrane region" description="Helical" evidence="6">
    <location>
        <begin position="185"/>
        <end position="203"/>
    </location>
</feature>
<evidence type="ECO:0000256" key="3">
    <source>
        <dbReference type="ARBA" id="ARBA00022692"/>
    </source>
</evidence>
<feature type="transmembrane region" description="Helical" evidence="6">
    <location>
        <begin position="157"/>
        <end position="173"/>
    </location>
</feature>
<evidence type="ECO:0000313" key="8">
    <source>
        <dbReference type="EMBL" id="SJZ84853.1"/>
    </source>
</evidence>
<proteinExistence type="inferred from homology"/>
<evidence type="ECO:0000256" key="6">
    <source>
        <dbReference type="SAM" id="Phobius"/>
    </source>
</evidence>
<dbReference type="RefSeq" id="WP_078925930.1">
    <property type="nucleotide sequence ID" value="NZ_FUXB01000006.1"/>
</dbReference>
<dbReference type="InterPro" id="IPR037185">
    <property type="entry name" value="EmrE-like"/>
</dbReference>
<name>A0A1T4P018_VIBCI</name>
<feature type="transmembrane region" description="Helical" evidence="6">
    <location>
        <begin position="270"/>
        <end position="289"/>
    </location>
</feature>
<evidence type="ECO:0000256" key="1">
    <source>
        <dbReference type="ARBA" id="ARBA00004141"/>
    </source>
</evidence>
<feature type="transmembrane region" description="Helical" evidence="6">
    <location>
        <begin position="120"/>
        <end position="137"/>
    </location>
</feature>
<dbReference type="PANTHER" id="PTHR32322:SF2">
    <property type="entry name" value="EAMA DOMAIN-CONTAINING PROTEIN"/>
    <property type="match status" value="1"/>
</dbReference>
<dbReference type="Pfam" id="PF00892">
    <property type="entry name" value="EamA"/>
    <property type="match status" value="1"/>
</dbReference>
<gene>
    <name evidence="8" type="ORF">SAMN02745782_01539</name>
</gene>
<evidence type="ECO:0000256" key="4">
    <source>
        <dbReference type="ARBA" id="ARBA00022989"/>
    </source>
</evidence>
<dbReference type="GeneID" id="70581781"/>
<comment type="similarity">
    <text evidence="2">Belongs to the EamA transporter family.</text>
</comment>
<comment type="subcellular location">
    <subcellularLocation>
        <location evidence="1">Membrane</location>
        <topology evidence="1">Multi-pass membrane protein</topology>
    </subcellularLocation>
</comment>
<keyword evidence="9" id="KW-1185">Reference proteome</keyword>
<dbReference type="InterPro" id="IPR000620">
    <property type="entry name" value="EamA_dom"/>
</dbReference>
<organism evidence="8 9">
    <name type="scientific">Vibrio cincinnatiensis DSM 19608</name>
    <dbReference type="NCBI Taxonomy" id="1123491"/>
    <lineage>
        <taxon>Bacteria</taxon>
        <taxon>Pseudomonadati</taxon>
        <taxon>Pseudomonadota</taxon>
        <taxon>Gammaproteobacteria</taxon>
        <taxon>Vibrionales</taxon>
        <taxon>Vibrionaceae</taxon>
        <taxon>Vibrio</taxon>
    </lineage>
</organism>
<evidence type="ECO:0000256" key="5">
    <source>
        <dbReference type="ARBA" id="ARBA00023136"/>
    </source>
</evidence>
<dbReference type="STRING" id="1123491.SAMN02745782_01539"/>
<feature type="transmembrane region" description="Helical" evidence="6">
    <location>
        <begin position="92"/>
        <end position="113"/>
    </location>
</feature>
<evidence type="ECO:0000256" key="2">
    <source>
        <dbReference type="ARBA" id="ARBA00007362"/>
    </source>
</evidence>
<keyword evidence="4 6" id="KW-1133">Transmembrane helix</keyword>
<dbReference type="NCBIfam" id="NF008676">
    <property type="entry name" value="PRK11689.1"/>
    <property type="match status" value="1"/>
</dbReference>
<keyword evidence="3 6" id="KW-0812">Transmembrane</keyword>
<dbReference type="OrthoDB" id="7065924at2"/>
<feature type="transmembrane region" description="Helical" evidence="6">
    <location>
        <begin position="215"/>
        <end position="236"/>
    </location>
</feature>
<reference evidence="9" key="1">
    <citation type="submission" date="2017-02" db="EMBL/GenBank/DDBJ databases">
        <authorList>
            <person name="Varghese N."/>
            <person name="Submissions S."/>
        </authorList>
    </citation>
    <scope>NUCLEOTIDE SEQUENCE [LARGE SCALE GENOMIC DNA]</scope>
    <source>
        <strain evidence="9">DSM 19608</strain>
    </source>
</reference>
<sequence length="303" mass="33292">MNQHKYTFFGISAILLWGGLMGLVRTVTESFGPLGGAALIYTVASIFLICVMGRPKLRHFSFRYLVIGGFLFVSYEICLALALGMANNRYQALEMAVINYLWPAFTVLLAVLTSKKSTSFWVYPSILLAFIGVAWTITGEMGFSISAIAENIKTNPTTYTLAFVGAIIWAIYCHVTKVIAKGENAISVFFIATAIVLWIKYALSQEAPLVFTPIATLYLFLTGIVMGSGYALWNLAILRGNMLLLATLSYFTPVISTLLSSIILGVVLGISFWQGVVMVTMGSLMCWWVTREKPVGAEITAEY</sequence>
<dbReference type="GO" id="GO:0016020">
    <property type="term" value="C:membrane"/>
    <property type="evidence" value="ECO:0007669"/>
    <property type="project" value="UniProtKB-SubCell"/>
</dbReference>
<protein>
    <submittedName>
        <fullName evidence="8">Threonine/homoserine efflux transporter RhtA</fullName>
    </submittedName>
</protein>
<feature type="domain" description="EamA" evidence="7">
    <location>
        <begin position="159"/>
        <end position="285"/>
    </location>
</feature>
<evidence type="ECO:0000313" key="9">
    <source>
        <dbReference type="Proteomes" id="UP000190834"/>
    </source>
</evidence>
<feature type="transmembrane region" description="Helical" evidence="6">
    <location>
        <begin position="30"/>
        <end position="52"/>
    </location>
</feature>
<evidence type="ECO:0000259" key="7">
    <source>
        <dbReference type="Pfam" id="PF00892"/>
    </source>
</evidence>
<feature type="transmembrane region" description="Helical" evidence="6">
    <location>
        <begin position="7"/>
        <end position="24"/>
    </location>
</feature>
<feature type="transmembrane region" description="Helical" evidence="6">
    <location>
        <begin position="243"/>
        <end position="264"/>
    </location>
</feature>
<dbReference type="SUPFAM" id="SSF103481">
    <property type="entry name" value="Multidrug resistance efflux transporter EmrE"/>
    <property type="match status" value="2"/>
</dbReference>
<dbReference type="InterPro" id="IPR050638">
    <property type="entry name" value="AA-Vitamin_Transporters"/>
</dbReference>
<keyword evidence="5 6" id="KW-0472">Membrane</keyword>